<dbReference type="STRING" id="146020.RMCB_2004"/>
<dbReference type="Proteomes" id="UP000069620">
    <property type="component" value="Unassembled WGS sequence"/>
</dbReference>
<dbReference type="EMBL" id="BCSX01000021">
    <property type="protein sequence ID" value="GAS87908.1"/>
    <property type="molecule type" value="Genomic_DNA"/>
</dbReference>
<protein>
    <submittedName>
        <fullName evidence="3">Uncharacterized protein</fullName>
    </submittedName>
</protein>
<evidence type="ECO:0000256" key="2">
    <source>
        <dbReference type="SAM" id="Phobius"/>
    </source>
</evidence>
<evidence type="ECO:0000313" key="4">
    <source>
        <dbReference type="Proteomes" id="UP000069620"/>
    </source>
</evidence>
<feature type="region of interest" description="Disordered" evidence="1">
    <location>
        <begin position="1"/>
        <end position="74"/>
    </location>
</feature>
<feature type="region of interest" description="Disordered" evidence="1">
    <location>
        <begin position="183"/>
        <end position="216"/>
    </location>
</feature>
<evidence type="ECO:0000313" key="3">
    <source>
        <dbReference type="EMBL" id="GAS87908.1"/>
    </source>
</evidence>
<reference evidence="4" key="1">
    <citation type="journal article" date="2016" name="Genome Announc.">
        <title>Draft Genome Sequences of Five Rapidly Growing Mycobacterium Species, M. thermoresistibile, M. fortuitum subsp. acetamidolyticum, M. canariasense, M. brisbanense, and M. novocastrense.</title>
        <authorList>
            <person name="Katahira K."/>
            <person name="Ogura Y."/>
            <person name="Gotoh Y."/>
            <person name="Hayashi T."/>
        </authorList>
    </citation>
    <scope>NUCLEOTIDE SEQUENCE [LARGE SCALE GENOMIC DNA]</scope>
    <source>
        <strain evidence="4">JCM15654</strain>
    </source>
</reference>
<gene>
    <name evidence="3" type="ORF">RMCB_2004</name>
</gene>
<keyword evidence="4" id="KW-1185">Reference proteome</keyword>
<accession>A0A100VXQ3</accession>
<dbReference type="AlphaFoldDB" id="A0A100VXQ3"/>
<evidence type="ECO:0000256" key="1">
    <source>
        <dbReference type="SAM" id="MobiDB-lite"/>
    </source>
</evidence>
<sequence>MGPGPDNQPGEDFQPGEDYQPGHVVLPGEPIHSGPPQQGSIRWQEPGVTKPRPPTVAEARQRDKARKAREAAEQWAALQEQKREERQAHGRKVFIGSVAVVGVVGAVALGYYLLHQDQANEVSATCVKDGTNEVVPDSYCSDGYAGSHSTFIYAGSPYRYYYGGSSGGIGSIARGGTIEIPKGTTARTSSGQSITKSGSSVSRGGFGSKSSGSSGS</sequence>
<keyword evidence="2" id="KW-0472">Membrane</keyword>
<comment type="caution">
    <text evidence="3">The sequence shown here is derived from an EMBL/GenBank/DDBJ whole genome shotgun (WGS) entry which is preliminary data.</text>
</comment>
<keyword evidence="2" id="KW-1133">Transmembrane helix</keyword>
<name>A0A100VXQ3_9MYCO</name>
<reference evidence="4" key="2">
    <citation type="submission" date="2016-02" db="EMBL/GenBank/DDBJ databases">
        <title>Draft genome sequence of five rapidly growing Mycobacterium species.</title>
        <authorList>
            <person name="Katahira K."/>
            <person name="Gotou Y."/>
            <person name="Iida K."/>
            <person name="Ogura Y."/>
            <person name="Hayashi T."/>
        </authorList>
    </citation>
    <scope>NUCLEOTIDE SEQUENCE [LARGE SCALE GENOMIC DNA]</scope>
    <source>
        <strain evidence="4">JCM15654</strain>
    </source>
</reference>
<proteinExistence type="predicted"/>
<keyword evidence="2" id="KW-0812">Transmembrane</keyword>
<feature type="compositionally biased region" description="Low complexity" evidence="1">
    <location>
        <begin position="188"/>
        <end position="216"/>
    </location>
</feature>
<organism evidence="3 4">
    <name type="scientific">Mycolicibacterium brisbanense</name>
    <dbReference type="NCBI Taxonomy" id="146020"/>
    <lineage>
        <taxon>Bacteria</taxon>
        <taxon>Bacillati</taxon>
        <taxon>Actinomycetota</taxon>
        <taxon>Actinomycetes</taxon>
        <taxon>Mycobacteriales</taxon>
        <taxon>Mycobacteriaceae</taxon>
        <taxon>Mycolicibacterium</taxon>
    </lineage>
</organism>
<feature type="transmembrane region" description="Helical" evidence="2">
    <location>
        <begin position="93"/>
        <end position="114"/>
    </location>
</feature>